<feature type="transmembrane region" description="Helical" evidence="10">
    <location>
        <begin position="273"/>
        <end position="299"/>
    </location>
</feature>
<evidence type="ECO:0000256" key="6">
    <source>
        <dbReference type="ARBA" id="ARBA00022970"/>
    </source>
</evidence>
<evidence type="ECO:0000256" key="10">
    <source>
        <dbReference type="SAM" id="Phobius"/>
    </source>
</evidence>
<dbReference type="GO" id="GO:0042941">
    <property type="term" value="P:D-alanine transmembrane transport"/>
    <property type="evidence" value="ECO:0007669"/>
    <property type="project" value="TreeGrafter"/>
</dbReference>
<evidence type="ECO:0000256" key="1">
    <source>
        <dbReference type="ARBA" id="ARBA00004651"/>
    </source>
</evidence>
<sequence length="336" mass="35299">MVYGVLRFINFAHSDVFMVGAFIGYYLGHLLPEGTMWGGFIVLAVAMAGCALLGMRIERTAYRPLRVPTEFNLVTLLGALGGGGAVFYFTRGLTDPSYGSALRLLLCWGAAEAGAWLIDRTGWKLILQRTAGGAPTLNVLITAIGVSLLLEFSGQLIFGAAPRTFPQVFPSANFHLGELTISTNQLFVMGVACVLMVLLQFIVFRTKIGTAMRAVSLNPAAAELVGVNNNVVVAFTFALGSALAGAGGVLYALNYPSIDPLMGVMPGLKAFVAAILGGIGNIPGAALGGLLLGTVETFIGGSQWSTYKDAIAFAVLIVILLFRPAGLLGKFTVEKV</sequence>
<evidence type="ECO:0000256" key="5">
    <source>
        <dbReference type="ARBA" id="ARBA00022692"/>
    </source>
</evidence>
<feature type="transmembrane region" description="Helical" evidence="10">
    <location>
        <begin position="181"/>
        <end position="204"/>
    </location>
</feature>
<feature type="transmembrane region" description="Helical" evidence="10">
    <location>
        <begin position="139"/>
        <end position="161"/>
    </location>
</feature>
<name>B1ZYR4_OPITP</name>
<evidence type="ECO:0000256" key="8">
    <source>
        <dbReference type="ARBA" id="ARBA00023136"/>
    </source>
</evidence>
<dbReference type="KEGG" id="ote:Oter_2017"/>
<dbReference type="InterPro" id="IPR001851">
    <property type="entry name" value="ABC_transp_permease"/>
</dbReference>
<evidence type="ECO:0000313" key="11">
    <source>
        <dbReference type="EMBL" id="ACB75300.1"/>
    </source>
</evidence>
<keyword evidence="7 10" id="KW-1133">Transmembrane helix</keyword>
<dbReference type="PANTHER" id="PTHR11795:SF371">
    <property type="entry name" value="HIGH-AFFINITY BRANCHED-CHAIN AMINO ACID TRANSPORT SYSTEM PERMEASE PROTEIN LIVH"/>
    <property type="match status" value="1"/>
</dbReference>
<comment type="subcellular location">
    <subcellularLocation>
        <location evidence="1">Cell membrane</location>
        <topology evidence="1">Multi-pass membrane protein</topology>
    </subcellularLocation>
</comment>
<feature type="transmembrane region" description="Helical" evidence="10">
    <location>
        <begin position="311"/>
        <end position="333"/>
    </location>
</feature>
<feature type="transmembrane region" description="Helical" evidence="10">
    <location>
        <begin position="12"/>
        <end position="31"/>
    </location>
</feature>
<keyword evidence="8 10" id="KW-0472">Membrane</keyword>
<reference evidence="11 12" key="1">
    <citation type="journal article" date="2011" name="J. Bacteriol.">
        <title>Genome sequence of the verrucomicrobium Opitutus terrae PB90-1, an abundant inhabitant of rice paddy soil ecosystems.</title>
        <authorList>
            <person name="van Passel M.W."/>
            <person name="Kant R."/>
            <person name="Palva A."/>
            <person name="Copeland A."/>
            <person name="Lucas S."/>
            <person name="Lapidus A."/>
            <person name="Glavina del Rio T."/>
            <person name="Pitluck S."/>
            <person name="Goltsman E."/>
            <person name="Clum A."/>
            <person name="Sun H."/>
            <person name="Schmutz J."/>
            <person name="Larimer F.W."/>
            <person name="Land M.L."/>
            <person name="Hauser L."/>
            <person name="Kyrpides N."/>
            <person name="Mikhailova N."/>
            <person name="Richardson P.P."/>
            <person name="Janssen P.H."/>
            <person name="de Vos W.M."/>
            <person name="Smidt H."/>
        </authorList>
    </citation>
    <scope>NUCLEOTIDE SEQUENCE [LARGE SCALE GENOMIC DNA]</scope>
    <source>
        <strain evidence="12">DSM 11246 / JCM 15787 / PB90-1</strain>
    </source>
</reference>
<dbReference type="GO" id="GO:0005304">
    <property type="term" value="F:L-valine transmembrane transporter activity"/>
    <property type="evidence" value="ECO:0007669"/>
    <property type="project" value="TreeGrafter"/>
</dbReference>
<dbReference type="GO" id="GO:1903806">
    <property type="term" value="P:L-isoleucine import across plasma membrane"/>
    <property type="evidence" value="ECO:0007669"/>
    <property type="project" value="TreeGrafter"/>
</dbReference>
<evidence type="ECO:0000256" key="2">
    <source>
        <dbReference type="ARBA" id="ARBA00022448"/>
    </source>
</evidence>
<dbReference type="Proteomes" id="UP000007013">
    <property type="component" value="Chromosome"/>
</dbReference>
<dbReference type="GO" id="GO:0005886">
    <property type="term" value="C:plasma membrane"/>
    <property type="evidence" value="ECO:0007669"/>
    <property type="project" value="UniProtKB-SubCell"/>
</dbReference>
<dbReference type="STRING" id="452637.Oter_2017"/>
<keyword evidence="2" id="KW-0813">Transport</keyword>
<feature type="transmembrane region" description="Helical" evidence="10">
    <location>
        <begin position="231"/>
        <end position="253"/>
    </location>
</feature>
<dbReference type="GO" id="GO:0015190">
    <property type="term" value="F:L-leucine transmembrane transporter activity"/>
    <property type="evidence" value="ECO:0007669"/>
    <property type="project" value="TreeGrafter"/>
</dbReference>
<feature type="transmembrane region" description="Helical" evidence="10">
    <location>
        <begin position="69"/>
        <end position="89"/>
    </location>
</feature>
<accession>B1ZYR4</accession>
<dbReference type="CDD" id="cd06582">
    <property type="entry name" value="TM_PBP1_LivH_like"/>
    <property type="match status" value="1"/>
</dbReference>
<evidence type="ECO:0000256" key="9">
    <source>
        <dbReference type="ARBA" id="ARBA00037998"/>
    </source>
</evidence>
<evidence type="ECO:0000256" key="4">
    <source>
        <dbReference type="ARBA" id="ARBA00022519"/>
    </source>
</evidence>
<gene>
    <name evidence="11" type="ordered locus">Oter_2017</name>
</gene>
<dbReference type="HOGENOM" id="CLU_039929_3_0_0"/>
<dbReference type="AlphaFoldDB" id="B1ZYR4"/>
<dbReference type="InterPro" id="IPR052157">
    <property type="entry name" value="BCAA_transport_permease"/>
</dbReference>
<proteinExistence type="inferred from homology"/>
<evidence type="ECO:0000256" key="3">
    <source>
        <dbReference type="ARBA" id="ARBA00022475"/>
    </source>
</evidence>
<dbReference type="PANTHER" id="PTHR11795">
    <property type="entry name" value="BRANCHED-CHAIN AMINO ACID TRANSPORT SYSTEM PERMEASE PROTEIN LIVH"/>
    <property type="match status" value="1"/>
</dbReference>
<feature type="transmembrane region" description="Helical" evidence="10">
    <location>
        <begin position="37"/>
        <end position="57"/>
    </location>
</feature>
<organism evidence="11 12">
    <name type="scientific">Opitutus terrae (strain DSM 11246 / JCM 15787 / PB90-1)</name>
    <dbReference type="NCBI Taxonomy" id="452637"/>
    <lineage>
        <taxon>Bacteria</taxon>
        <taxon>Pseudomonadati</taxon>
        <taxon>Verrucomicrobiota</taxon>
        <taxon>Opitutia</taxon>
        <taxon>Opitutales</taxon>
        <taxon>Opitutaceae</taxon>
        <taxon>Opitutus</taxon>
    </lineage>
</organism>
<dbReference type="eggNOG" id="COG0559">
    <property type="taxonomic scope" value="Bacteria"/>
</dbReference>
<dbReference type="GO" id="GO:0015808">
    <property type="term" value="P:L-alanine transport"/>
    <property type="evidence" value="ECO:0007669"/>
    <property type="project" value="TreeGrafter"/>
</dbReference>
<feature type="transmembrane region" description="Helical" evidence="10">
    <location>
        <begin position="101"/>
        <end position="118"/>
    </location>
</feature>
<dbReference type="GO" id="GO:0015192">
    <property type="term" value="F:L-phenylalanine transmembrane transporter activity"/>
    <property type="evidence" value="ECO:0007669"/>
    <property type="project" value="TreeGrafter"/>
</dbReference>
<dbReference type="Pfam" id="PF02653">
    <property type="entry name" value="BPD_transp_2"/>
    <property type="match status" value="1"/>
</dbReference>
<comment type="similarity">
    <text evidence="9">Belongs to the binding-protein-dependent transport system permease family. LivHM subfamily.</text>
</comment>
<evidence type="ECO:0000313" key="12">
    <source>
        <dbReference type="Proteomes" id="UP000007013"/>
    </source>
</evidence>
<keyword evidence="6" id="KW-0029">Amino-acid transport</keyword>
<dbReference type="EMBL" id="CP001032">
    <property type="protein sequence ID" value="ACB75300.1"/>
    <property type="molecule type" value="Genomic_DNA"/>
</dbReference>
<keyword evidence="12" id="KW-1185">Reference proteome</keyword>
<protein>
    <submittedName>
        <fullName evidence="11">Inner-membrane translocator</fullName>
    </submittedName>
</protein>
<keyword evidence="4" id="KW-0997">Cell inner membrane</keyword>
<dbReference type="GO" id="GO:0015188">
    <property type="term" value="F:L-isoleucine transmembrane transporter activity"/>
    <property type="evidence" value="ECO:0007669"/>
    <property type="project" value="TreeGrafter"/>
</dbReference>
<keyword evidence="3" id="KW-1003">Cell membrane</keyword>
<evidence type="ECO:0000256" key="7">
    <source>
        <dbReference type="ARBA" id="ARBA00022989"/>
    </source>
</evidence>
<keyword evidence="5 10" id="KW-0812">Transmembrane</keyword>